<name>A0ABN9QJE5_9DINO</name>
<evidence type="ECO:0000259" key="1">
    <source>
        <dbReference type="Pfam" id="PF01504"/>
    </source>
</evidence>
<dbReference type="PANTHER" id="PTHR23086">
    <property type="entry name" value="PHOSPHATIDYLINOSITOL-4-PHOSPHATE 5-KINASE"/>
    <property type="match status" value="1"/>
</dbReference>
<accession>A0ABN9QJE5</accession>
<evidence type="ECO:0000313" key="2">
    <source>
        <dbReference type="EMBL" id="CAK0804973.1"/>
    </source>
</evidence>
<dbReference type="InterPro" id="IPR002498">
    <property type="entry name" value="PInositol-4-P-4/5-kinase_core"/>
</dbReference>
<reference evidence="2" key="1">
    <citation type="submission" date="2023-10" db="EMBL/GenBank/DDBJ databases">
        <authorList>
            <person name="Chen Y."/>
            <person name="Shah S."/>
            <person name="Dougan E. K."/>
            <person name="Thang M."/>
            <person name="Chan C."/>
        </authorList>
    </citation>
    <scope>NUCLEOTIDE SEQUENCE [LARGE SCALE GENOMIC DNA]</scope>
</reference>
<dbReference type="Pfam" id="PF01504">
    <property type="entry name" value="PIP5K"/>
    <property type="match status" value="1"/>
</dbReference>
<keyword evidence="3" id="KW-1185">Reference proteome</keyword>
<organism evidence="2 3">
    <name type="scientific">Prorocentrum cordatum</name>
    <dbReference type="NCBI Taxonomy" id="2364126"/>
    <lineage>
        <taxon>Eukaryota</taxon>
        <taxon>Sar</taxon>
        <taxon>Alveolata</taxon>
        <taxon>Dinophyceae</taxon>
        <taxon>Prorocentrales</taxon>
        <taxon>Prorocentraceae</taxon>
        <taxon>Prorocentrum</taxon>
    </lineage>
</organism>
<comment type="caution">
    <text evidence="2">The sequence shown here is derived from an EMBL/GenBank/DDBJ whole genome shotgun (WGS) entry which is preliminary data.</text>
</comment>
<dbReference type="Proteomes" id="UP001189429">
    <property type="component" value="Unassembled WGS sequence"/>
</dbReference>
<feature type="non-terminal residue" evidence="2">
    <location>
        <position position="199"/>
    </location>
</feature>
<dbReference type="PANTHER" id="PTHR23086:SF8">
    <property type="entry name" value="PHOSPHATIDYLINOSITOL 5-PHOSPHATE 4-KINASE, ISOFORM A"/>
    <property type="match status" value="1"/>
</dbReference>
<proteinExistence type="predicted"/>
<evidence type="ECO:0000313" key="3">
    <source>
        <dbReference type="Proteomes" id="UP001189429"/>
    </source>
</evidence>
<dbReference type="SUPFAM" id="SSF56104">
    <property type="entry name" value="SAICAR synthase-like"/>
    <property type="match status" value="1"/>
</dbReference>
<protein>
    <recommendedName>
        <fullName evidence="1">PIPK domain-containing protein</fullName>
    </recommendedName>
</protein>
<sequence length="199" mass="22190">MAEFFAVWKALERASCFTRVATNYLAMSKAIRKWLAQCTEKFSIIPRLANIFDSTVSRRVAVTRFVDYAPLVFQRIRAGFGIRHEDYLKSVGPEQLLGNMILGNLSSLSELSSEGKSGAFFYYTADGKYMMKTVTPKDFPLAICIHISCRGSVGFACFLATRPVQFAMLGYSSCAGTLPQRKTLVMSDQWVVCLNVACL</sequence>
<feature type="domain" description="PIPK" evidence="1">
    <location>
        <begin position="105"/>
        <end position="138"/>
    </location>
</feature>
<dbReference type="Gene3D" id="3.30.800.10">
    <property type="entry name" value="Phosphatidylinositol Phosphate Kinase II Beta"/>
    <property type="match status" value="1"/>
</dbReference>
<dbReference type="EMBL" id="CAUYUJ010003352">
    <property type="protein sequence ID" value="CAK0804973.1"/>
    <property type="molecule type" value="Genomic_DNA"/>
</dbReference>
<dbReference type="InterPro" id="IPR027484">
    <property type="entry name" value="PInositol-4-P-5-kinase_N"/>
</dbReference>
<gene>
    <name evidence="2" type="ORF">PCOR1329_LOCUS11638</name>
</gene>
<dbReference type="InterPro" id="IPR023610">
    <property type="entry name" value="PInositol-4/5-P-5/4-kinase"/>
</dbReference>